<keyword evidence="1" id="KW-0472">Membrane</keyword>
<gene>
    <name evidence="2" type="ORF">EDD26_0235</name>
</gene>
<feature type="transmembrane region" description="Helical" evidence="1">
    <location>
        <begin position="33"/>
        <end position="52"/>
    </location>
</feature>
<comment type="caution">
    <text evidence="2">The sequence shown here is derived from an EMBL/GenBank/DDBJ whole genome shotgun (WGS) entry which is preliminary data.</text>
</comment>
<dbReference type="AlphaFoldDB" id="A0A3N2APB5"/>
<dbReference type="Proteomes" id="UP000275456">
    <property type="component" value="Unassembled WGS sequence"/>
</dbReference>
<proteinExistence type="predicted"/>
<keyword evidence="1" id="KW-1133">Transmembrane helix</keyword>
<name>A0A3N2APB5_9MICO</name>
<organism evidence="2 3">
    <name type="scientific">Agrococcus jenensis</name>
    <dbReference type="NCBI Taxonomy" id="46353"/>
    <lineage>
        <taxon>Bacteria</taxon>
        <taxon>Bacillati</taxon>
        <taxon>Actinomycetota</taxon>
        <taxon>Actinomycetes</taxon>
        <taxon>Micrococcales</taxon>
        <taxon>Microbacteriaceae</taxon>
        <taxon>Agrococcus</taxon>
    </lineage>
</organism>
<reference evidence="2 3" key="1">
    <citation type="submission" date="2018-11" db="EMBL/GenBank/DDBJ databases">
        <title>Sequencing the genomes of 1000 actinobacteria strains.</title>
        <authorList>
            <person name="Klenk H.-P."/>
        </authorList>
    </citation>
    <scope>NUCLEOTIDE SEQUENCE [LARGE SCALE GENOMIC DNA]</scope>
    <source>
        <strain evidence="2 3">DSM 9580</strain>
    </source>
</reference>
<dbReference type="EMBL" id="RKHJ01000001">
    <property type="protein sequence ID" value="ROR64883.1"/>
    <property type="molecule type" value="Genomic_DNA"/>
</dbReference>
<accession>A0A3N2APB5</accession>
<evidence type="ECO:0000313" key="3">
    <source>
        <dbReference type="Proteomes" id="UP000275456"/>
    </source>
</evidence>
<protein>
    <submittedName>
        <fullName evidence="2">Uncharacterized protein</fullName>
    </submittedName>
</protein>
<sequence length="141" mass="15426">MRLEGRLPFELVPLALIIGSVGVVSLWLPAWPLTLGAGAMVAWMVVLGVRAVTTRFVLETTPEPTLELGSVFGRRRVPLSSLARVRRGLVGGGHGRAYDIWEALGHDGARLARSADLGLRAEELRALETELRLWRVPLERG</sequence>
<keyword evidence="3" id="KW-1185">Reference proteome</keyword>
<feature type="transmembrane region" description="Helical" evidence="1">
    <location>
        <begin position="7"/>
        <end position="27"/>
    </location>
</feature>
<evidence type="ECO:0000313" key="2">
    <source>
        <dbReference type="EMBL" id="ROR64883.1"/>
    </source>
</evidence>
<keyword evidence="1" id="KW-0812">Transmembrane</keyword>
<dbReference type="RefSeq" id="WP_123696037.1">
    <property type="nucleotide sequence ID" value="NZ_RKHJ01000001.1"/>
</dbReference>
<evidence type="ECO:0000256" key="1">
    <source>
        <dbReference type="SAM" id="Phobius"/>
    </source>
</evidence>